<organism evidence="1 2">
    <name type="scientific">Steinernema carpocapsae</name>
    <name type="common">Entomopathogenic nematode</name>
    <dbReference type="NCBI Taxonomy" id="34508"/>
    <lineage>
        <taxon>Eukaryota</taxon>
        <taxon>Metazoa</taxon>
        <taxon>Ecdysozoa</taxon>
        <taxon>Nematoda</taxon>
        <taxon>Chromadorea</taxon>
        <taxon>Rhabditida</taxon>
        <taxon>Tylenchina</taxon>
        <taxon>Panagrolaimomorpha</taxon>
        <taxon>Strongyloidoidea</taxon>
        <taxon>Steinernematidae</taxon>
        <taxon>Steinernema</taxon>
    </lineage>
</organism>
<protein>
    <submittedName>
        <fullName evidence="1">Uncharacterized protein</fullName>
    </submittedName>
</protein>
<sequence>MELSTIDIGGRCGYSSAMLSRRCVRFEHTCLGALSQLVLSIAPEHQPAASQRRPRRCSDNSSSLSAKHIKRVEWINGASRVVVATLWRCSKNAEPIKPIVSVYARKCFRTLNNHKYFCTHAQMTDDDA</sequence>
<dbReference type="EMBL" id="AZBU02000001">
    <property type="protein sequence ID" value="TMS37753.1"/>
    <property type="molecule type" value="Genomic_DNA"/>
</dbReference>
<accession>A0A4V6I8D0</accession>
<dbReference type="Proteomes" id="UP000298663">
    <property type="component" value="Chromosome X"/>
</dbReference>
<dbReference type="AlphaFoldDB" id="A0A4V6I8D0"/>
<dbReference type="EMBL" id="CM016762">
    <property type="protein sequence ID" value="TMS37753.1"/>
    <property type="molecule type" value="Genomic_DNA"/>
</dbReference>
<evidence type="ECO:0000313" key="2">
    <source>
        <dbReference type="Proteomes" id="UP000298663"/>
    </source>
</evidence>
<comment type="caution">
    <text evidence="1">The sequence shown here is derived from an EMBL/GenBank/DDBJ whole genome shotgun (WGS) entry which is preliminary data.</text>
</comment>
<reference evidence="1 2" key="2">
    <citation type="journal article" date="2019" name="G3 (Bethesda)">
        <title>Hybrid Assembly of the Genome of the Entomopathogenic Nematode Steinernema carpocapsae Identifies the X-Chromosome.</title>
        <authorList>
            <person name="Serra L."/>
            <person name="Macchietto M."/>
            <person name="Macias-Munoz A."/>
            <person name="McGill C.J."/>
            <person name="Rodriguez I.M."/>
            <person name="Rodriguez B."/>
            <person name="Murad R."/>
            <person name="Mortazavi A."/>
        </authorList>
    </citation>
    <scope>NUCLEOTIDE SEQUENCE [LARGE SCALE GENOMIC DNA]</scope>
    <source>
        <strain evidence="1 2">ALL</strain>
    </source>
</reference>
<gene>
    <name evidence="1" type="ORF">L596_004623</name>
</gene>
<keyword evidence="2" id="KW-1185">Reference proteome</keyword>
<evidence type="ECO:0000313" key="1">
    <source>
        <dbReference type="EMBL" id="TMS37753.1"/>
    </source>
</evidence>
<reference evidence="1 2" key="1">
    <citation type="journal article" date="2015" name="Genome Biol.">
        <title>Comparative genomics of Steinernema reveals deeply conserved gene regulatory networks.</title>
        <authorList>
            <person name="Dillman A.R."/>
            <person name="Macchietto M."/>
            <person name="Porter C.F."/>
            <person name="Rogers A."/>
            <person name="Williams B."/>
            <person name="Antoshechkin I."/>
            <person name="Lee M.M."/>
            <person name="Goodwin Z."/>
            <person name="Lu X."/>
            <person name="Lewis E.E."/>
            <person name="Goodrich-Blair H."/>
            <person name="Stock S.P."/>
            <person name="Adams B.J."/>
            <person name="Sternberg P.W."/>
            <person name="Mortazavi A."/>
        </authorList>
    </citation>
    <scope>NUCLEOTIDE SEQUENCE [LARGE SCALE GENOMIC DNA]</scope>
    <source>
        <strain evidence="1 2">ALL</strain>
    </source>
</reference>
<name>A0A4V6I8D0_STECR</name>
<proteinExistence type="predicted"/>